<dbReference type="FunCoup" id="A0A1Y2LQU2">
    <property type="interactions" value="325"/>
</dbReference>
<sequence length="484" mass="51633">MAIYDARKAPPLNRILPRQPHQKVWTLQTPRSTLAPNVERRENTNMPPYESESSDEGEDYTETNVLLGYATKDATGDAISHIGGAPSWIDDKTAPSGALAKCKVCNGLLSLLLELNGDLPDHFPGHERRLYIWSCRRKACRRKEGSVRSIRGVRVAKGASAKSGAKTERKEVKVEEEKPQPKIGESLFGVKPSTSSTAPANPFSNPFSSNAGSAAPANPFASSAAASPFAAPPAAAAAPAIEVTSEQTKDEASTTLPETFAQKARISSSTPSTPQAAPQPHEPWPADSAFPPPFPHYSLDAEYETLDASAPAVPQNVRIMDIDSEGGAGSSSSGGGKEDKEIYESAHDAVFQKFADRVGQNPEQILRYEFKGRPLLYSDADAVGKALAHAAENGTGDAKVKVAGAKAGIPRCANCGAERAFEVQLTPHAITELEAEEMSLDGMEWGTIIVGVCGKDCKPADVPEGEVGYVEEWAGVQWEEVARK</sequence>
<gene>
    <name evidence="3" type="ORF">B5807_08558</name>
</gene>
<dbReference type="GO" id="GO:0005737">
    <property type="term" value="C:cytoplasm"/>
    <property type="evidence" value="ECO:0007669"/>
    <property type="project" value="InterPro"/>
</dbReference>
<dbReference type="OMA" id="HQVIRYS"/>
<feature type="region of interest" description="Disordered" evidence="1">
    <location>
        <begin position="262"/>
        <end position="296"/>
    </location>
</feature>
<dbReference type="AlphaFoldDB" id="A0A1Y2LQU2"/>
<feature type="domain" description="Programmed cell death protein 2 C-terminal" evidence="2">
    <location>
        <begin position="348"/>
        <end position="478"/>
    </location>
</feature>
<dbReference type="STRING" id="105696.A0A1Y2LQU2"/>
<evidence type="ECO:0000313" key="4">
    <source>
        <dbReference type="Proteomes" id="UP000193240"/>
    </source>
</evidence>
<organism evidence="3 4">
    <name type="scientific">Epicoccum nigrum</name>
    <name type="common">Soil fungus</name>
    <name type="synonym">Epicoccum purpurascens</name>
    <dbReference type="NCBI Taxonomy" id="105696"/>
    <lineage>
        <taxon>Eukaryota</taxon>
        <taxon>Fungi</taxon>
        <taxon>Dikarya</taxon>
        <taxon>Ascomycota</taxon>
        <taxon>Pezizomycotina</taxon>
        <taxon>Dothideomycetes</taxon>
        <taxon>Pleosporomycetidae</taxon>
        <taxon>Pleosporales</taxon>
        <taxon>Pleosporineae</taxon>
        <taxon>Didymellaceae</taxon>
        <taxon>Epicoccum</taxon>
    </lineage>
</organism>
<feature type="region of interest" description="Disordered" evidence="1">
    <location>
        <begin position="29"/>
        <end position="57"/>
    </location>
</feature>
<dbReference type="EMBL" id="KZ107851">
    <property type="protein sequence ID" value="OSS46281.1"/>
    <property type="molecule type" value="Genomic_DNA"/>
</dbReference>
<evidence type="ECO:0000256" key="1">
    <source>
        <dbReference type="SAM" id="MobiDB-lite"/>
    </source>
</evidence>
<dbReference type="InParanoid" id="A0A1Y2LQU2"/>
<feature type="compositionally biased region" description="Low complexity" evidence="1">
    <location>
        <begin position="267"/>
        <end position="279"/>
    </location>
</feature>
<dbReference type="GO" id="GO:0030490">
    <property type="term" value="P:maturation of SSU-rRNA"/>
    <property type="evidence" value="ECO:0007669"/>
    <property type="project" value="TreeGrafter"/>
</dbReference>
<evidence type="ECO:0000259" key="2">
    <source>
        <dbReference type="Pfam" id="PF04194"/>
    </source>
</evidence>
<accession>A0A1Y2LQU2</accession>
<dbReference type="Pfam" id="PF04194">
    <property type="entry name" value="PDCD2_C"/>
    <property type="match status" value="1"/>
</dbReference>
<evidence type="ECO:0000313" key="3">
    <source>
        <dbReference type="EMBL" id="OSS46281.1"/>
    </source>
</evidence>
<protein>
    <recommendedName>
        <fullName evidence="2">Programmed cell death protein 2 C-terminal domain-containing protein</fullName>
    </recommendedName>
</protein>
<name>A0A1Y2LQU2_EPING</name>
<feature type="region of interest" description="Disordered" evidence="1">
    <location>
        <begin position="157"/>
        <end position="204"/>
    </location>
</feature>
<feature type="compositionally biased region" description="Basic and acidic residues" evidence="1">
    <location>
        <begin position="165"/>
        <end position="180"/>
    </location>
</feature>
<dbReference type="PANTHER" id="PTHR47524">
    <property type="entry name" value="20S RRNA ACCUMULATION PROTEIN 4"/>
    <property type="match status" value="1"/>
</dbReference>
<dbReference type="Proteomes" id="UP000193240">
    <property type="component" value="Unassembled WGS sequence"/>
</dbReference>
<dbReference type="PANTHER" id="PTHR47524:SF1">
    <property type="entry name" value="20S RRNA ACCUMULATION PROTEIN 4"/>
    <property type="match status" value="1"/>
</dbReference>
<reference evidence="3 4" key="1">
    <citation type="journal article" date="2017" name="Genome Announc.">
        <title>Genome sequence of the saprophytic ascomycete Epicoccum nigrum ICMP 19927 strain isolated from New Zealand.</title>
        <authorList>
            <person name="Fokin M."/>
            <person name="Fleetwood D."/>
            <person name="Weir B.S."/>
            <person name="Villas-Boas S.G."/>
        </authorList>
    </citation>
    <scope>NUCLEOTIDE SEQUENCE [LARGE SCALE GENOMIC DNA]</scope>
    <source>
        <strain evidence="3 4">ICMP 19927</strain>
    </source>
</reference>
<keyword evidence="4" id="KW-1185">Reference proteome</keyword>
<dbReference type="InterPro" id="IPR007320">
    <property type="entry name" value="PDCD2_C"/>
</dbReference>
<proteinExistence type="predicted"/>